<feature type="chain" id="PRO_5034900451" evidence="1">
    <location>
        <begin position="27"/>
        <end position="73"/>
    </location>
</feature>
<protein>
    <submittedName>
        <fullName evidence="2">Uncharacterized protein</fullName>
    </submittedName>
</protein>
<gene>
    <name evidence="2" type="ORF">NMYAN_10422</name>
</gene>
<dbReference type="Proteomes" id="UP000601736">
    <property type="component" value="Unassembled WGS sequence"/>
</dbReference>
<evidence type="ECO:0000256" key="1">
    <source>
        <dbReference type="SAM" id="SignalP"/>
    </source>
</evidence>
<keyword evidence="1" id="KW-0732">Signal</keyword>
<name>A0A8H8YXE7_9PROT</name>
<comment type="caution">
    <text evidence="2">The sequence shown here is derived from an EMBL/GenBank/DDBJ whole genome shotgun (WGS) entry which is preliminary data.</text>
</comment>
<dbReference type="EMBL" id="CAJNAP010000001">
    <property type="protein sequence ID" value="CAE6486530.1"/>
    <property type="molecule type" value="Genomic_DNA"/>
</dbReference>
<organism evidence="2 3">
    <name type="scientific">Nitrosomonas nitrosa</name>
    <dbReference type="NCBI Taxonomy" id="52442"/>
    <lineage>
        <taxon>Bacteria</taxon>
        <taxon>Pseudomonadati</taxon>
        <taxon>Pseudomonadota</taxon>
        <taxon>Betaproteobacteria</taxon>
        <taxon>Nitrosomonadales</taxon>
        <taxon>Nitrosomonadaceae</taxon>
        <taxon>Nitrosomonas</taxon>
    </lineage>
</organism>
<accession>A0A8H8YXE7</accession>
<proteinExistence type="predicted"/>
<sequence length="73" mass="8328">MKHRLKQLISSACALILVGNIQIVSADLATDTETLLNWAENTYPQFFPSRRATQSLEALALPILSRNQYLRRR</sequence>
<evidence type="ECO:0000313" key="3">
    <source>
        <dbReference type="Proteomes" id="UP000601736"/>
    </source>
</evidence>
<dbReference type="AlphaFoldDB" id="A0A8H8YXE7"/>
<reference evidence="2" key="1">
    <citation type="submission" date="2021-02" db="EMBL/GenBank/DDBJ databases">
        <authorList>
            <person name="Han P."/>
        </authorList>
    </citation>
    <scope>NUCLEOTIDE SEQUENCE</scope>
    <source>
        <strain evidence="2">Nitrosomonas nitrosa 18-3D</strain>
    </source>
</reference>
<evidence type="ECO:0000313" key="2">
    <source>
        <dbReference type="EMBL" id="CAE6486530.1"/>
    </source>
</evidence>
<feature type="signal peptide" evidence="1">
    <location>
        <begin position="1"/>
        <end position="26"/>
    </location>
</feature>